<feature type="region of interest" description="Disordered" evidence="1">
    <location>
        <begin position="81"/>
        <end position="158"/>
    </location>
</feature>
<dbReference type="EMBL" id="NBII01000004">
    <property type="protein sequence ID" value="PAV19245.1"/>
    <property type="molecule type" value="Genomic_DNA"/>
</dbReference>
<dbReference type="InParanoid" id="A0A286UIG3"/>
<feature type="compositionally biased region" description="Low complexity" evidence="1">
    <location>
        <begin position="139"/>
        <end position="158"/>
    </location>
</feature>
<evidence type="ECO:0000313" key="2">
    <source>
        <dbReference type="EMBL" id="PAV19245.1"/>
    </source>
</evidence>
<dbReference type="OrthoDB" id="654211at2759"/>
<dbReference type="AlphaFoldDB" id="A0A286UIG3"/>
<feature type="compositionally biased region" description="Polar residues" evidence="1">
    <location>
        <begin position="230"/>
        <end position="239"/>
    </location>
</feature>
<evidence type="ECO:0000313" key="3">
    <source>
        <dbReference type="Proteomes" id="UP000217199"/>
    </source>
</evidence>
<feature type="compositionally biased region" description="Basic and acidic residues" evidence="1">
    <location>
        <begin position="115"/>
        <end position="125"/>
    </location>
</feature>
<feature type="region of interest" description="Disordered" evidence="1">
    <location>
        <begin position="193"/>
        <end position="264"/>
    </location>
</feature>
<evidence type="ECO:0000256" key="1">
    <source>
        <dbReference type="SAM" id="MobiDB-lite"/>
    </source>
</evidence>
<proteinExistence type="predicted"/>
<accession>A0A286UIG3</accession>
<reference evidence="2 3" key="1">
    <citation type="journal article" date="2017" name="Mol. Ecol.">
        <title>Comparative and population genomic landscape of Phellinus noxius: A hypervariable fungus causing root rot in trees.</title>
        <authorList>
            <person name="Chung C.L."/>
            <person name="Lee T.J."/>
            <person name="Akiba M."/>
            <person name="Lee H.H."/>
            <person name="Kuo T.H."/>
            <person name="Liu D."/>
            <person name="Ke H.M."/>
            <person name="Yokoi T."/>
            <person name="Roa M.B."/>
            <person name="Lu M.J."/>
            <person name="Chang Y.Y."/>
            <person name="Ann P.J."/>
            <person name="Tsai J.N."/>
            <person name="Chen C.Y."/>
            <person name="Tzean S.S."/>
            <person name="Ota Y."/>
            <person name="Hattori T."/>
            <person name="Sahashi N."/>
            <person name="Liou R.F."/>
            <person name="Kikuchi T."/>
            <person name="Tsai I.J."/>
        </authorList>
    </citation>
    <scope>NUCLEOTIDE SEQUENCE [LARGE SCALE GENOMIC DNA]</scope>
    <source>
        <strain evidence="2 3">FFPRI411160</strain>
    </source>
</reference>
<gene>
    <name evidence="2" type="ORF">PNOK_0417800</name>
</gene>
<sequence>MKLHDPRRSEFEIHCSFPFCKYKSLQRSNVKNHFNSVHKKVKHICQLPHLSPKKKGECGLLFSDAPALIRHEKMKHNYFRRAERKKAATNSVDHGIVRTSEEPDDDADQEMVIGEIRREGNKENEGSYESSQPQAPPRSSISDTDTSTSASSSFSFDSDSVLRSGFLSRYTYNPAPTFSKYTLYPESSRPIRIAQPTRALTPVNRDEQRAITNKSPYSRDEPDLEDDCETPTQFIQGETSPEPIEAGNRINPYSPEPVSSRSTDMANVNKAQTLDNDSGGPSHSSSSSPLFNYAILWYGKARFDDPNWDGTITGYELLD</sequence>
<evidence type="ECO:0008006" key="4">
    <source>
        <dbReference type="Google" id="ProtNLM"/>
    </source>
</evidence>
<comment type="caution">
    <text evidence="2">The sequence shown here is derived from an EMBL/GenBank/DDBJ whole genome shotgun (WGS) entry which is preliminary data.</text>
</comment>
<name>A0A286UIG3_9AGAM</name>
<protein>
    <recommendedName>
        <fullName evidence="4">C2H2-type domain-containing protein</fullName>
    </recommendedName>
</protein>
<dbReference type="Proteomes" id="UP000217199">
    <property type="component" value="Unassembled WGS sequence"/>
</dbReference>
<dbReference type="STRING" id="2282107.A0A286UIG3"/>
<keyword evidence="3" id="KW-1185">Reference proteome</keyword>
<organism evidence="2 3">
    <name type="scientific">Pyrrhoderma noxium</name>
    <dbReference type="NCBI Taxonomy" id="2282107"/>
    <lineage>
        <taxon>Eukaryota</taxon>
        <taxon>Fungi</taxon>
        <taxon>Dikarya</taxon>
        <taxon>Basidiomycota</taxon>
        <taxon>Agaricomycotina</taxon>
        <taxon>Agaricomycetes</taxon>
        <taxon>Hymenochaetales</taxon>
        <taxon>Hymenochaetaceae</taxon>
        <taxon>Pyrrhoderma</taxon>
    </lineage>
</organism>